<dbReference type="InterPro" id="IPR027417">
    <property type="entry name" value="P-loop_NTPase"/>
</dbReference>
<dbReference type="SUPFAM" id="SSF52540">
    <property type="entry name" value="P-loop containing nucleoside triphosphate hydrolases"/>
    <property type="match status" value="1"/>
</dbReference>
<dbReference type="PANTHER" id="PTHR23389">
    <property type="entry name" value="CHROMOSOME TRANSMISSION FIDELITY FACTOR 18"/>
    <property type="match status" value="1"/>
</dbReference>
<proteinExistence type="predicted"/>
<dbReference type="HOGENOM" id="CLU_354537_0_0_1"/>
<feature type="domain" description="ATPase AAA-type core" evidence="1">
    <location>
        <begin position="222"/>
        <end position="327"/>
    </location>
</feature>
<dbReference type="GO" id="GO:0003677">
    <property type="term" value="F:DNA binding"/>
    <property type="evidence" value="ECO:0007669"/>
    <property type="project" value="TreeGrafter"/>
</dbReference>
<evidence type="ECO:0000313" key="2">
    <source>
        <dbReference type="EMBL" id="KGG50083.1"/>
    </source>
</evidence>
<accession>A0A098VLY2</accession>
<keyword evidence="3" id="KW-1185">Reference proteome</keyword>
<dbReference type="PANTHER" id="PTHR23389:SF3">
    <property type="entry name" value="CHROMOSOME TRANSMISSION FIDELITY PROTEIN 18 HOMOLOG"/>
    <property type="match status" value="1"/>
</dbReference>
<reference evidence="2 3" key="1">
    <citation type="submission" date="2014-04" db="EMBL/GenBank/DDBJ databases">
        <title>A new species of microsporidia sheds light on the evolution of extreme parasitism.</title>
        <authorList>
            <person name="Haag K.L."/>
            <person name="James T.Y."/>
            <person name="Larsson R."/>
            <person name="Schaer T.M."/>
            <person name="Refardt D."/>
            <person name="Pombert J.-F."/>
            <person name="Ebert D."/>
        </authorList>
    </citation>
    <scope>NUCLEOTIDE SEQUENCE [LARGE SCALE GENOMIC DNA]</scope>
    <source>
        <strain evidence="2 3">UGP3</strain>
        <tissue evidence="2">Spores</tissue>
    </source>
</reference>
<dbReference type="GO" id="GO:0005524">
    <property type="term" value="F:ATP binding"/>
    <property type="evidence" value="ECO:0007669"/>
    <property type="project" value="InterPro"/>
</dbReference>
<dbReference type="Gene3D" id="3.40.50.300">
    <property type="entry name" value="P-loop containing nucleotide triphosphate hydrolases"/>
    <property type="match status" value="1"/>
</dbReference>
<dbReference type="OrthoDB" id="2195431at2759"/>
<dbReference type="EMBL" id="JMKJ01000601">
    <property type="protein sequence ID" value="KGG50083.1"/>
    <property type="molecule type" value="Genomic_DNA"/>
</dbReference>
<gene>
    <name evidence="2" type="ORF">DI09_8p220</name>
</gene>
<sequence length="792" mass="86426">MPAPVDNCEIWDIFEAEAEAVASPCHGTPETCGWSSEAELAVTSTRNFLLSSPACTVRIHPFPEVPKRQRLDTSLTEDAFDTSEMPALPSFSETSSTFALFSHSLSSGSSSLMITGIDGTSKTFPRKSNAASDDMDFDTTDRTDRSIHQAVIRALVAPTASSLHTDQKAKRFARQNVRSSGGLWSQIFAPLKFTELVTADHSGMPRQRMAKRFAFFISHKILILHGRPGCGKSTLVRVTAEAIGFSPLIINAATGEENAASVTEKITTGLTTDSLALTSLSGSKAFLVLLEELDAAPADICSAIVNAIIRVVTNGQPVRRPIVVICADPWVYTLKPLRAVAHMVACTVSVPRAAERLQEILTAQCIANRERPQLEKLVSLTGGDIRESLNALQFAAIEVQQETILGLDPHDASKKSNENPRYNTPNLVMEDIFLTRDRLGPLSVATGQGSERQQLLSLLFRRLELLGDDLERVFEGCFEAYLRCASFGSVIGNQLAKVVELTELIACKDVGDIQRGHTGLSLLPAVVLQFHIGFGGGISLRLTPTIRSSIVTLPKAHREATRLCDERQSSISFWLHEGHRTAPNSLSLFASMAARRTSLAHEVLPFLSARLRPPASLLLPGRIGSDALTEFARFLHAYALTVEPAIDSATILIPQYAIGLYGDRLKIEHNLNSSILTLLPTVTRMVEEFRIKQLALARNRNSGAFRAISSAFIKQTLEEPIKELTKAIGSASEPVKTRRDFFGRPMAEPLAAAPANGSTKSGSRITFKFQEKSAHAVRRNISISRLIYRQPS</sequence>
<dbReference type="Proteomes" id="UP000029725">
    <property type="component" value="Unassembled WGS sequence"/>
</dbReference>
<dbReference type="InterPro" id="IPR003959">
    <property type="entry name" value="ATPase_AAA_core"/>
</dbReference>
<name>A0A098VLY2_9MICR</name>
<dbReference type="AlphaFoldDB" id="A0A098VLY2"/>
<dbReference type="GO" id="GO:0005634">
    <property type="term" value="C:nucleus"/>
    <property type="evidence" value="ECO:0007669"/>
    <property type="project" value="TreeGrafter"/>
</dbReference>
<comment type="caution">
    <text evidence="2">The sequence shown here is derived from an EMBL/GenBank/DDBJ whole genome shotgun (WGS) entry which is preliminary data.</text>
</comment>
<dbReference type="VEuPathDB" id="MicrosporidiaDB:DI09_8p220"/>
<dbReference type="GO" id="GO:0016887">
    <property type="term" value="F:ATP hydrolysis activity"/>
    <property type="evidence" value="ECO:0007669"/>
    <property type="project" value="InterPro"/>
</dbReference>
<protein>
    <submittedName>
        <fullName evidence="2">Chromosome transmission fidelity protein</fullName>
    </submittedName>
</protein>
<evidence type="ECO:0000259" key="1">
    <source>
        <dbReference type="Pfam" id="PF00004"/>
    </source>
</evidence>
<evidence type="ECO:0000313" key="3">
    <source>
        <dbReference type="Proteomes" id="UP000029725"/>
    </source>
</evidence>
<dbReference type="GeneID" id="25261022"/>
<organism evidence="2 3">
    <name type="scientific">Mitosporidium daphniae</name>
    <dbReference type="NCBI Taxonomy" id="1485682"/>
    <lineage>
        <taxon>Eukaryota</taxon>
        <taxon>Fungi</taxon>
        <taxon>Fungi incertae sedis</taxon>
        <taxon>Microsporidia</taxon>
        <taxon>Mitosporidium</taxon>
    </lineage>
</organism>
<dbReference type="RefSeq" id="XP_013236510.1">
    <property type="nucleotide sequence ID" value="XM_013381056.1"/>
</dbReference>
<dbReference type="Pfam" id="PF00004">
    <property type="entry name" value="AAA"/>
    <property type="match status" value="1"/>
</dbReference>